<gene>
    <name evidence="2" type="ORF">CH371_20085</name>
</gene>
<dbReference type="Proteomes" id="UP000231912">
    <property type="component" value="Unassembled WGS sequence"/>
</dbReference>
<evidence type="ECO:0000313" key="2">
    <source>
        <dbReference type="EMBL" id="PJZ64058.1"/>
    </source>
</evidence>
<reference evidence="2 3" key="1">
    <citation type="submission" date="2017-07" db="EMBL/GenBank/DDBJ databases">
        <title>Leptospira spp. isolated from tropical soils.</title>
        <authorList>
            <person name="Thibeaux R."/>
            <person name="Iraola G."/>
            <person name="Ferres I."/>
            <person name="Bierque E."/>
            <person name="Girault D."/>
            <person name="Soupe-Gilbert M.-E."/>
            <person name="Picardeau M."/>
            <person name="Goarant C."/>
        </authorList>
    </citation>
    <scope>NUCLEOTIDE SEQUENCE [LARGE SCALE GENOMIC DNA]</scope>
    <source>
        <strain evidence="2 3">FH2-C-A2</strain>
    </source>
</reference>
<evidence type="ECO:0000313" key="3">
    <source>
        <dbReference type="Proteomes" id="UP000231912"/>
    </source>
</evidence>
<evidence type="ECO:0000256" key="1">
    <source>
        <dbReference type="SAM" id="Phobius"/>
    </source>
</evidence>
<protein>
    <submittedName>
        <fullName evidence="2">Uncharacterized protein</fullName>
    </submittedName>
</protein>
<proteinExistence type="predicted"/>
<name>A0A2M9Z6M6_9LEPT</name>
<organism evidence="2 3">
    <name type="scientific">Leptospira wolffii</name>
    <dbReference type="NCBI Taxonomy" id="409998"/>
    <lineage>
        <taxon>Bacteria</taxon>
        <taxon>Pseudomonadati</taxon>
        <taxon>Spirochaetota</taxon>
        <taxon>Spirochaetia</taxon>
        <taxon>Leptospirales</taxon>
        <taxon>Leptospiraceae</taxon>
        <taxon>Leptospira</taxon>
    </lineage>
</organism>
<sequence length="136" mass="15831">MNRELLLEKLADAYWLSKNVPGFWPIFAIAMTIFLIMLLYTKPWEVKKTQIALLILFSQTFLPFVIILIGSFYASTPGWPESLLFFILLLHIPSAIYISDKSIQPEYSVVIYFILIVYLSLFSYFVSSMSVEDNWL</sequence>
<dbReference type="AlphaFoldDB" id="A0A2M9Z6M6"/>
<feature type="transmembrane region" description="Helical" evidence="1">
    <location>
        <begin position="52"/>
        <end position="73"/>
    </location>
</feature>
<keyword evidence="1" id="KW-0472">Membrane</keyword>
<feature type="transmembrane region" description="Helical" evidence="1">
    <location>
        <begin position="79"/>
        <end position="97"/>
    </location>
</feature>
<dbReference type="EMBL" id="NPDT01000017">
    <property type="protein sequence ID" value="PJZ64058.1"/>
    <property type="molecule type" value="Genomic_DNA"/>
</dbReference>
<feature type="transmembrane region" description="Helical" evidence="1">
    <location>
        <begin position="20"/>
        <end position="40"/>
    </location>
</feature>
<comment type="caution">
    <text evidence="2">The sequence shown here is derived from an EMBL/GenBank/DDBJ whole genome shotgun (WGS) entry which is preliminary data.</text>
</comment>
<feature type="transmembrane region" description="Helical" evidence="1">
    <location>
        <begin position="109"/>
        <end position="126"/>
    </location>
</feature>
<keyword evidence="1" id="KW-1133">Transmembrane helix</keyword>
<accession>A0A2M9Z6M6</accession>
<keyword evidence="1" id="KW-0812">Transmembrane</keyword>